<dbReference type="PROSITE" id="PS00463">
    <property type="entry name" value="ZN2_CY6_FUNGAL_1"/>
    <property type="match status" value="1"/>
</dbReference>
<keyword evidence="1" id="KW-0479">Metal-binding</keyword>
<dbReference type="InterPro" id="IPR001138">
    <property type="entry name" value="Zn2Cys6_DnaBD"/>
</dbReference>
<keyword evidence="3" id="KW-0238">DNA-binding</keyword>
<dbReference type="Gene3D" id="4.10.240.10">
    <property type="entry name" value="Zn(2)-C6 fungal-type DNA-binding domain"/>
    <property type="match status" value="1"/>
</dbReference>
<evidence type="ECO:0000313" key="9">
    <source>
        <dbReference type="Proteomes" id="UP001610446"/>
    </source>
</evidence>
<dbReference type="EMBL" id="JBFXLU010000362">
    <property type="protein sequence ID" value="KAL2828549.1"/>
    <property type="molecule type" value="Genomic_DNA"/>
</dbReference>
<evidence type="ECO:0000256" key="2">
    <source>
        <dbReference type="ARBA" id="ARBA00023015"/>
    </source>
</evidence>
<name>A0ABR4ILA8_9EURO</name>
<keyword evidence="5" id="KW-0539">Nucleus</keyword>
<protein>
    <submittedName>
        <fullName evidence="8">Fungal-specific transcription factor domain-containing protein</fullName>
    </submittedName>
</protein>
<feature type="domain" description="Zn(2)-C6 fungal-type" evidence="7">
    <location>
        <begin position="22"/>
        <end position="51"/>
    </location>
</feature>
<keyword evidence="9" id="KW-1185">Reference proteome</keyword>
<dbReference type="Pfam" id="PF04082">
    <property type="entry name" value="Fungal_trans"/>
    <property type="match status" value="1"/>
</dbReference>
<dbReference type="SUPFAM" id="SSF57701">
    <property type="entry name" value="Zn2/Cys6 DNA-binding domain"/>
    <property type="match status" value="1"/>
</dbReference>
<evidence type="ECO:0000256" key="3">
    <source>
        <dbReference type="ARBA" id="ARBA00023125"/>
    </source>
</evidence>
<keyword evidence="2" id="KW-0805">Transcription regulation</keyword>
<keyword evidence="4" id="KW-0804">Transcription</keyword>
<dbReference type="InterPro" id="IPR051127">
    <property type="entry name" value="Fungal_SecMet_Regulators"/>
</dbReference>
<dbReference type="Proteomes" id="UP001610446">
    <property type="component" value="Unassembled WGS sequence"/>
</dbReference>
<evidence type="ECO:0000256" key="4">
    <source>
        <dbReference type="ARBA" id="ARBA00023163"/>
    </source>
</evidence>
<dbReference type="CDD" id="cd00067">
    <property type="entry name" value="GAL4"/>
    <property type="match status" value="1"/>
</dbReference>
<organism evidence="8 9">
    <name type="scientific">Aspergillus pseudoustus</name>
    <dbReference type="NCBI Taxonomy" id="1810923"/>
    <lineage>
        <taxon>Eukaryota</taxon>
        <taxon>Fungi</taxon>
        <taxon>Dikarya</taxon>
        <taxon>Ascomycota</taxon>
        <taxon>Pezizomycotina</taxon>
        <taxon>Eurotiomycetes</taxon>
        <taxon>Eurotiomycetidae</taxon>
        <taxon>Eurotiales</taxon>
        <taxon>Aspergillaceae</taxon>
        <taxon>Aspergillus</taxon>
        <taxon>Aspergillus subgen. Nidulantes</taxon>
    </lineage>
</organism>
<gene>
    <name evidence="8" type="ORF">BJY01DRAFT_255348</name>
</gene>
<proteinExistence type="predicted"/>
<feature type="region of interest" description="Disordered" evidence="6">
    <location>
        <begin position="129"/>
        <end position="174"/>
    </location>
</feature>
<evidence type="ECO:0000256" key="5">
    <source>
        <dbReference type="ARBA" id="ARBA00023242"/>
    </source>
</evidence>
<dbReference type="InterPro" id="IPR007219">
    <property type="entry name" value="XnlR_reg_dom"/>
</dbReference>
<dbReference type="SMART" id="SM00906">
    <property type="entry name" value="Fungal_trans"/>
    <property type="match status" value="1"/>
</dbReference>
<feature type="compositionally biased region" description="Polar residues" evidence="6">
    <location>
        <begin position="149"/>
        <end position="162"/>
    </location>
</feature>
<evidence type="ECO:0000259" key="7">
    <source>
        <dbReference type="PROSITE" id="PS50048"/>
    </source>
</evidence>
<dbReference type="SMART" id="SM00066">
    <property type="entry name" value="GAL4"/>
    <property type="match status" value="1"/>
</dbReference>
<dbReference type="Pfam" id="PF00172">
    <property type="entry name" value="Zn_clus"/>
    <property type="match status" value="1"/>
</dbReference>
<comment type="caution">
    <text evidence="8">The sequence shown here is derived from an EMBL/GenBank/DDBJ whole genome shotgun (WGS) entry which is preliminary data.</text>
</comment>
<dbReference type="InterPro" id="IPR036864">
    <property type="entry name" value="Zn2-C6_fun-type_DNA-bd_sf"/>
</dbReference>
<dbReference type="PANTHER" id="PTHR47424:SF3">
    <property type="entry name" value="REGULATORY PROTEIN GAL4"/>
    <property type="match status" value="1"/>
</dbReference>
<accession>A0ABR4ILA8</accession>
<feature type="region of interest" description="Disordered" evidence="6">
    <location>
        <begin position="1"/>
        <end position="21"/>
    </location>
</feature>
<dbReference type="PROSITE" id="PS50048">
    <property type="entry name" value="ZN2_CY6_FUNGAL_2"/>
    <property type="match status" value="1"/>
</dbReference>
<dbReference type="PANTHER" id="PTHR47424">
    <property type="entry name" value="REGULATORY PROTEIN GAL4"/>
    <property type="match status" value="1"/>
</dbReference>
<evidence type="ECO:0000256" key="6">
    <source>
        <dbReference type="SAM" id="MobiDB-lite"/>
    </source>
</evidence>
<sequence length="605" mass="67161">MSNLPYRADSASAGPRKKTTEACNPCRARKSKCNGSLPCYSCEKNGVQCAYDSSTGTSKFSQGLDTINARVLELERAVFGERTYQHPCTHTPDRTSSSVYVHSSNGSLTFYGPTSTMVLLKEVESKLTRPDLTGNGRSSPRKRLRLQVQDESNSNNNFPSTSQRDDRTATGPHQAAAWSLREGIATAHLECFFQSTHDILPVLGVPAFQAAYNSFWNGSHPRPAITQSYAWQALLYSILALGALRSTATDDALAWADNYFEEAQDRLKCMLGMSCVETVQATMFMAIYAYSIDNANLAYNYLGIAIRTAYSIGINRNLEDKSREAVDLQPARCTWWILYSLESQLCIEYGKPLSIRERDARADYPYELPVNSTANASKLAFITVSAKFSRIARKIIDLISDISETKLPIQSFVGRLMNHQAELMTWRGELPAHLAPRERTPSAALPWEDAPWMQAQRCDLELRFNNLMLVMHRPFYANTEFTTPFYTSSMARTVCLGAARETILTIHNSLNGNGNGPDIDECSGYYHRALASTLVLLHSTLDSTDESEKASLTELCSKSMEIFRRMNPPCAKTGITLLQSAFPSLPTLLSQSARLQTGISHGGAR</sequence>
<dbReference type="CDD" id="cd12148">
    <property type="entry name" value="fungal_TF_MHR"/>
    <property type="match status" value="1"/>
</dbReference>
<reference evidence="8 9" key="1">
    <citation type="submission" date="2024-07" db="EMBL/GenBank/DDBJ databases">
        <title>Section-level genome sequencing and comparative genomics of Aspergillus sections Usti and Cavernicolus.</title>
        <authorList>
            <consortium name="Lawrence Berkeley National Laboratory"/>
            <person name="Nybo J.L."/>
            <person name="Vesth T.C."/>
            <person name="Theobald S."/>
            <person name="Frisvad J.C."/>
            <person name="Larsen T.O."/>
            <person name="Kjaerboelling I."/>
            <person name="Rothschild-Mancinelli K."/>
            <person name="Lyhne E.K."/>
            <person name="Kogle M.E."/>
            <person name="Barry K."/>
            <person name="Clum A."/>
            <person name="Na H."/>
            <person name="Ledsgaard L."/>
            <person name="Lin J."/>
            <person name="Lipzen A."/>
            <person name="Kuo A."/>
            <person name="Riley R."/>
            <person name="Mondo S."/>
            <person name="Labutti K."/>
            <person name="Haridas S."/>
            <person name="Pangalinan J."/>
            <person name="Salamov A.A."/>
            <person name="Simmons B.A."/>
            <person name="Magnuson J.K."/>
            <person name="Chen J."/>
            <person name="Drula E."/>
            <person name="Henrissat B."/>
            <person name="Wiebenga A."/>
            <person name="Lubbers R.J."/>
            <person name="Gomes A.C."/>
            <person name="Makela M.R."/>
            <person name="Stajich J."/>
            <person name="Grigoriev I.V."/>
            <person name="Mortensen U.H."/>
            <person name="De Vries R.P."/>
            <person name="Baker S.E."/>
            <person name="Andersen M.R."/>
        </authorList>
    </citation>
    <scope>NUCLEOTIDE SEQUENCE [LARGE SCALE GENOMIC DNA]</scope>
    <source>
        <strain evidence="8 9">CBS 123904</strain>
    </source>
</reference>
<evidence type="ECO:0000313" key="8">
    <source>
        <dbReference type="EMBL" id="KAL2828549.1"/>
    </source>
</evidence>
<evidence type="ECO:0000256" key="1">
    <source>
        <dbReference type="ARBA" id="ARBA00022723"/>
    </source>
</evidence>